<proteinExistence type="predicted"/>
<dbReference type="Proteomes" id="UP000000305">
    <property type="component" value="Unassembled WGS sequence"/>
</dbReference>
<reference evidence="1 2" key="1">
    <citation type="journal article" date="2011" name="Science">
        <title>The ecoresponsive genome of Daphnia pulex.</title>
        <authorList>
            <person name="Colbourne J.K."/>
            <person name="Pfrender M.E."/>
            <person name="Gilbert D."/>
            <person name="Thomas W.K."/>
            <person name="Tucker A."/>
            <person name="Oakley T.H."/>
            <person name="Tokishita S."/>
            <person name="Aerts A."/>
            <person name="Arnold G.J."/>
            <person name="Basu M.K."/>
            <person name="Bauer D.J."/>
            <person name="Caceres C.E."/>
            <person name="Carmel L."/>
            <person name="Casola C."/>
            <person name="Choi J.H."/>
            <person name="Detter J.C."/>
            <person name="Dong Q."/>
            <person name="Dusheyko S."/>
            <person name="Eads B.D."/>
            <person name="Frohlich T."/>
            <person name="Geiler-Samerotte K.A."/>
            <person name="Gerlach D."/>
            <person name="Hatcher P."/>
            <person name="Jogdeo S."/>
            <person name="Krijgsveld J."/>
            <person name="Kriventseva E.V."/>
            <person name="Kultz D."/>
            <person name="Laforsch C."/>
            <person name="Lindquist E."/>
            <person name="Lopez J."/>
            <person name="Manak J.R."/>
            <person name="Muller J."/>
            <person name="Pangilinan J."/>
            <person name="Patwardhan R.P."/>
            <person name="Pitluck S."/>
            <person name="Pritham E.J."/>
            <person name="Rechtsteiner A."/>
            <person name="Rho M."/>
            <person name="Rogozin I.B."/>
            <person name="Sakarya O."/>
            <person name="Salamov A."/>
            <person name="Schaack S."/>
            <person name="Shapiro H."/>
            <person name="Shiga Y."/>
            <person name="Skalitzky C."/>
            <person name="Smith Z."/>
            <person name="Souvorov A."/>
            <person name="Sung W."/>
            <person name="Tang Z."/>
            <person name="Tsuchiya D."/>
            <person name="Tu H."/>
            <person name="Vos H."/>
            <person name="Wang M."/>
            <person name="Wolf Y.I."/>
            <person name="Yamagata H."/>
            <person name="Yamada T."/>
            <person name="Ye Y."/>
            <person name="Shaw J.R."/>
            <person name="Andrews J."/>
            <person name="Crease T.J."/>
            <person name="Tang H."/>
            <person name="Lucas S.M."/>
            <person name="Robertson H.M."/>
            <person name="Bork P."/>
            <person name="Koonin E.V."/>
            <person name="Zdobnov E.M."/>
            <person name="Grigoriev I.V."/>
            <person name="Lynch M."/>
            <person name="Boore J.L."/>
        </authorList>
    </citation>
    <scope>NUCLEOTIDE SEQUENCE [LARGE SCALE GENOMIC DNA]</scope>
</reference>
<dbReference type="OrthoDB" id="6779801at2759"/>
<dbReference type="AlphaFoldDB" id="E9HU58"/>
<gene>
    <name evidence="1" type="ORF">DAPPUDRAFT_65974</name>
</gene>
<dbReference type="HOGENOM" id="CLU_2225843_0_0_1"/>
<dbReference type="EMBL" id="GL732796">
    <property type="protein sequence ID" value="EFX64725.1"/>
    <property type="molecule type" value="Genomic_DNA"/>
</dbReference>
<evidence type="ECO:0000313" key="1">
    <source>
        <dbReference type="EMBL" id="EFX64725.1"/>
    </source>
</evidence>
<keyword evidence="2" id="KW-1185">Reference proteome</keyword>
<dbReference type="KEGG" id="dpx:DAPPUDRAFT_65974"/>
<accession>E9HU58</accession>
<name>E9HU58_DAPPU</name>
<evidence type="ECO:0000313" key="2">
    <source>
        <dbReference type="Proteomes" id="UP000000305"/>
    </source>
</evidence>
<organism evidence="1 2">
    <name type="scientific">Daphnia pulex</name>
    <name type="common">Water flea</name>
    <dbReference type="NCBI Taxonomy" id="6669"/>
    <lineage>
        <taxon>Eukaryota</taxon>
        <taxon>Metazoa</taxon>
        <taxon>Ecdysozoa</taxon>
        <taxon>Arthropoda</taxon>
        <taxon>Crustacea</taxon>
        <taxon>Branchiopoda</taxon>
        <taxon>Diplostraca</taxon>
        <taxon>Cladocera</taxon>
        <taxon>Anomopoda</taxon>
        <taxon>Daphniidae</taxon>
        <taxon>Daphnia</taxon>
    </lineage>
</organism>
<sequence length="106" mass="11690">MGSWVISVVPRTCKGVIHGVHHLITKKEFEEASAFNQGNVIKIVNAARIESRPGGPYKSTSSVIVTFEAAELPDSVTILNSIQRVTKYIPEPTQCYKCRRPGHIAK</sequence>
<protein>
    <submittedName>
        <fullName evidence="1">Uncharacterized protein</fullName>
    </submittedName>
</protein>
<dbReference type="InParanoid" id="E9HU58"/>